<dbReference type="KEGG" id="rci:RCIX2333"/>
<reference evidence="7 8" key="1">
    <citation type="journal article" date="2006" name="Science">
        <title>Genome of rice cluster I archaea -- the key methane producers in the rice rhizosphere.</title>
        <authorList>
            <person name="Erkel C."/>
            <person name="Kube M."/>
            <person name="Reinhardt R."/>
            <person name="Liesack W."/>
        </authorList>
    </citation>
    <scope>NUCLEOTIDE SEQUENCE [LARGE SCALE GENOMIC DNA]</scope>
    <source>
        <strain evidence="8">DSM 22066 / NBRC 105507 / MRE50</strain>
    </source>
</reference>
<gene>
    <name evidence="7" type="ORF">RCIX2333</name>
</gene>
<dbReference type="InterPro" id="IPR000415">
    <property type="entry name" value="Nitroreductase-like"/>
</dbReference>
<keyword evidence="3" id="KW-0285">Flavoprotein</keyword>
<evidence type="ECO:0000313" key="8">
    <source>
        <dbReference type="Proteomes" id="UP000000663"/>
    </source>
</evidence>
<dbReference type="Proteomes" id="UP000000663">
    <property type="component" value="Chromosome"/>
</dbReference>
<organism evidence="7 8">
    <name type="scientific">Methanocella arvoryzae (strain DSM 22066 / NBRC 105507 / MRE50)</name>
    <dbReference type="NCBI Taxonomy" id="351160"/>
    <lineage>
        <taxon>Archaea</taxon>
        <taxon>Methanobacteriati</taxon>
        <taxon>Methanobacteriota</taxon>
        <taxon>Stenosarchaea group</taxon>
        <taxon>Methanomicrobia</taxon>
        <taxon>Methanocellales</taxon>
        <taxon>Methanocellaceae</taxon>
        <taxon>Methanocella</taxon>
    </lineage>
</organism>
<evidence type="ECO:0000259" key="6">
    <source>
        <dbReference type="Pfam" id="PF00881"/>
    </source>
</evidence>
<dbReference type="EMBL" id="AM114193">
    <property type="protein sequence ID" value="CAJ37429.1"/>
    <property type="molecule type" value="Genomic_DNA"/>
</dbReference>
<evidence type="ECO:0000256" key="2">
    <source>
        <dbReference type="ARBA" id="ARBA00007118"/>
    </source>
</evidence>
<keyword evidence="8" id="KW-1185">Reference proteome</keyword>
<evidence type="ECO:0000256" key="1">
    <source>
        <dbReference type="ARBA" id="ARBA00001917"/>
    </source>
</evidence>
<dbReference type="PANTHER" id="PTHR43673:SF2">
    <property type="entry name" value="NITROREDUCTASE"/>
    <property type="match status" value="1"/>
</dbReference>
<comment type="cofactor">
    <cofactor evidence="1">
        <name>FMN</name>
        <dbReference type="ChEBI" id="CHEBI:58210"/>
    </cofactor>
</comment>
<dbReference type="InterPro" id="IPR029479">
    <property type="entry name" value="Nitroreductase"/>
</dbReference>
<dbReference type="GO" id="GO:0016491">
    <property type="term" value="F:oxidoreductase activity"/>
    <property type="evidence" value="ECO:0007669"/>
    <property type="project" value="UniProtKB-KW"/>
</dbReference>
<dbReference type="RefSeq" id="WP_012035152.1">
    <property type="nucleotide sequence ID" value="NC_009464.1"/>
</dbReference>
<dbReference type="STRING" id="351160.RCIX2333"/>
<evidence type="ECO:0000313" key="7">
    <source>
        <dbReference type="EMBL" id="CAJ37429.1"/>
    </source>
</evidence>
<feature type="domain" description="Nitroreductase" evidence="6">
    <location>
        <begin position="7"/>
        <end position="65"/>
    </location>
</feature>
<evidence type="ECO:0000256" key="4">
    <source>
        <dbReference type="ARBA" id="ARBA00022643"/>
    </source>
</evidence>
<evidence type="ECO:0000256" key="3">
    <source>
        <dbReference type="ARBA" id="ARBA00022630"/>
    </source>
</evidence>
<sequence>MDVFKAIETRRSIRKYKDQPIPEDLLWRILEAARLAPSASNRQPWAMVVVRDKEQKKLTAKACSNMEHVAGCAVFIACFSNPGDKWYQVDAAIAMENVSLAAWEAGIGSCWIGYFDDDYMKSVLHIPQDDKIVVCMTLGYPDEAPDARPRKDLADLVYREKYVPRSGSPPF</sequence>
<dbReference type="Pfam" id="PF00881">
    <property type="entry name" value="Nitroreductase"/>
    <property type="match status" value="2"/>
</dbReference>
<proteinExistence type="inferred from homology"/>
<evidence type="ECO:0000256" key="5">
    <source>
        <dbReference type="ARBA" id="ARBA00023002"/>
    </source>
</evidence>
<dbReference type="GeneID" id="77145379"/>
<keyword evidence="5" id="KW-0560">Oxidoreductase</keyword>
<dbReference type="Gene3D" id="3.40.109.10">
    <property type="entry name" value="NADH Oxidase"/>
    <property type="match status" value="1"/>
</dbReference>
<dbReference type="eggNOG" id="arCOG00288">
    <property type="taxonomic scope" value="Archaea"/>
</dbReference>
<dbReference type="OrthoDB" id="287850at2157"/>
<dbReference type="AlphaFoldDB" id="Q0W2G4"/>
<keyword evidence="4" id="KW-0288">FMN</keyword>
<name>Q0W2G4_METAR</name>
<comment type="similarity">
    <text evidence="2">Belongs to the nitroreductase family.</text>
</comment>
<protein>
    <submittedName>
        <fullName evidence="7">Predicted nitroreductase</fullName>
    </submittedName>
</protein>
<feature type="domain" description="Nitroreductase" evidence="6">
    <location>
        <begin position="83"/>
        <end position="140"/>
    </location>
</feature>
<dbReference type="PANTHER" id="PTHR43673">
    <property type="entry name" value="NAD(P)H NITROREDUCTASE YDGI-RELATED"/>
    <property type="match status" value="1"/>
</dbReference>
<accession>Q0W2G4</accession>
<dbReference type="SUPFAM" id="SSF55469">
    <property type="entry name" value="FMN-dependent nitroreductase-like"/>
    <property type="match status" value="1"/>
</dbReference>